<dbReference type="GO" id="GO:0005524">
    <property type="term" value="F:ATP binding"/>
    <property type="evidence" value="ECO:0007669"/>
    <property type="project" value="UniProtKB-UniRule"/>
</dbReference>
<dbReference type="Gene3D" id="1.10.510.10">
    <property type="entry name" value="Transferase(Phosphotransferase) domain 1"/>
    <property type="match status" value="2"/>
</dbReference>
<evidence type="ECO:0000256" key="3">
    <source>
        <dbReference type="ARBA" id="ARBA00022777"/>
    </source>
</evidence>
<dbReference type="GO" id="GO:0004674">
    <property type="term" value="F:protein serine/threonine kinase activity"/>
    <property type="evidence" value="ECO:0007669"/>
    <property type="project" value="TreeGrafter"/>
</dbReference>
<dbReference type="InterPro" id="IPR001245">
    <property type="entry name" value="Ser-Thr/Tyr_kinase_cat_dom"/>
</dbReference>
<evidence type="ECO:0000256" key="6">
    <source>
        <dbReference type="SAM" id="Phobius"/>
    </source>
</evidence>
<keyword evidence="6" id="KW-1133">Transmembrane helix</keyword>
<feature type="transmembrane region" description="Helical" evidence="6">
    <location>
        <begin position="167"/>
        <end position="187"/>
    </location>
</feature>
<dbReference type="RefSeq" id="XP_009524374.1">
    <property type="nucleotide sequence ID" value="XM_009526079.1"/>
</dbReference>
<dbReference type="Pfam" id="PF00069">
    <property type="entry name" value="Pkinase"/>
    <property type="match status" value="1"/>
</dbReference>
<feature type="binding site" evidence="5">
    <location>
        <position position="367"/>
    </location>
    <ligand>
        <name>ATP</name>
        <dbReference type="ChEBI" id="CHEBI:30616"/>
    </ligand>
</feature>
<keyword evidence="4 5" id="KW-0067">ATP-binding</keyword>
<dbReference type="InterPro" id="IPR017441">
    <property type="entry name" value="Protein_kinase_ATP_BS"/>
</dbReference>
<reference evidence="8 9" key="1">
    <citation type="journal article" date="2006" name="Science">
        <title>Phytophthora genome sequences uncover evolutionary origins and mechanisms of pathogenesis.</title>
        <authorList>
            <person name="Tyler B.M."/>
            <person name="Tripathy S."/>
            <person name="Zhang X."/>
            <person name="Dehal P."/>
            <person name="Jiang R.H."/>
            <person name="Aerts A."/>
            <person name="Arredondo F.D."/>
            <person name="Baxter L."/>
            <person name="Bensasson D."/>
            <person name="Beynon J.L."/>
            <person name="Chapman J."/>
            <person name="Damasceno C.M."/>
            <person name="Dorrance A.E."/>
            <person name="Dou D."/>
            <person name="Dickerman A.W."/>
            <person name="Dubchak I.L."/>
            <person name="Garbelotto M."/>
            <person name="Gijzen M."/>
            <person name="Gordon S.G."/>
            <person name="Govers F."/>
            <person name="Grunwald N.J."/>
            <person name="Huang W."/>
            <person name="Ivors K.L."/>
            <person name="Jones R.W."/>
            <person name="Kamoun S."/>
            <person name="Krampis K."/>
            <person name="Lamour K.H."/>
            <person name="Lee M.K."/>
            <person name="McDonald W.H."/>
            <person name="Medina M."/>
            <person name="Meijer H.J."/>
            <person name="Nordberg E.K."/>
            <person name="Maclean D.J."/>
            <person name="Ospina-Giraldo M.D."/>
            <person name="Morris P.F."/>
            <person name="Phuntumart V."/>
            <person name="Putnam N.H."/>
            <person name="Rash S."/>
            <person name="Rose J.K."/>
            <person name="Sakihama Y."/>
            <person name="Salamov A.A."/>
            <person name="Savidor A."/>
            <person name="Scheuring C.F."/>
            <person name="Smith B.M."/>
            <person name="Sobral B.W."/>
            <person name="Terry A."/>
            <person name="Torto-Alalibo T.A."/>
            <person name="Win J."/>
            <person name="Xu Z."/>
            <person name="Zhang H."/>
            <person name="Grigoriev I.V."/>
            <person name="Rokhsar D.S."/>
            <person name="Boore J.L."/>
        </authorList>
    </citation>
    <scope>NUCLEOTIDE SEQUENCE [LARGE SCALE GENOMIC DNA]</scope>
    <source>
        <strain evidence="8 9">P6497</strain>
    </source>
</reference>
<feature type="transmembrane region" description="Helical" evidence="6">
    <location>
        <begin position="130"/>
        <end position="147"/>
    </location>
</feature>
<dbReference type="InterPro" id="IPR051681">
    <property type="entry name" value="Ser/Thr_Kinases-Pseudokinases"/>
</dbReference>
<feature type="transmembrane region" description="Helical" evidence="6">
    <location>
        <begin position="12"/>
        <end position="33"/>
    </location>
</feature>
<evidence type="ECO:0000259" key="7">
    <source>
        <dbReference type="PROSITE" id="PS50011"/>
    </source>
</evidence>
<dbReference type="SUPFAM" id="SSF56112">
    <property type="entry name" value="Protein kinase-like (PK-like)"/>
    <property type="match status" value="1"/>
</dbReference>
<dbReference type="EMBL" id="JH159153">
    <property type="protein sequence ID" value="EGZ21657.1"/>
    <property type="molecule type" value="Genomic_DNA"/>
</dbReference>
<accession>G4Z5H9</accession>
<dbReference type="Pfam" id="PF07714">
    <property type="entry name" value="PK_Tyr_Ser-Thr"/>
    <property type="match status" value="1"/>
</dbReference>
<evidence type="ECO:0000256" key="2">
    <source>
        <dbReference type="ARBA" id="ARBA00022741"/>
    </source>
</evidence>
<proteinExistence type="predicted"/>
<keyword evidence="6" id="KW-0472">Membrane</keyword>
<sequence length="613" mass="66709">MAPSEWLAGWRAVHWACLGAGALAALFLLLHSVTFHRLKRRMADLLLSGIALADLGFVGLEALQQAVRSSYFARYRREDEGERDAHYSTGDFALTLGARFSFFMSFYWIANLSLLMRLGNLEALHVRRSLLLSTLASLVYGCMHAILPTLSGEGGGSISDSGPAYRVTAVLLFIMQATPLLIILANLRAVRRSRLNASTQGRNVIRRLTGYCVCATVFTMPYALVLVFSQELVGVGAVTQTLNYFVPVANALLFGTSLSCCCCCATATDAATTLPKKEEKMRQDDTPSSSIDISAGVLTDGSATPGSTGYTGAPTGGGGGALGMRDGLLAGGPIAEMVTEGPAVKIGEGSSAEVYKAQWLGITVALKCLRFHAGSSSEAELYMTHLSELRTEFLDEAVLAAQLRHPNITLFIKMGTYKGSLCLVNEYCARGSLRDVLRANPLMEWNTKSIGESVVMMDNAASELMTTFAGTWRWNAPEIMKNPNECRFNRETDMYSFGVALWEILTNGAVPFGNVDFDHQVRQLVAAGERPALPPAYLRRAPPEFVEVMCACWHQRPEKRPSAQDVMLRLGSLSYTLSNGSEFYTSSQGTARYVFSDNYYQAMDSGQSCPGLW</sequence>
<dbReference type="InterPro" id="IPR011009">
    <property type="entry name" value="Kinase-like_dom_sf"/>
</dbReference>
<feature type="transmembrane region" description="Helical" evidence="6">
    <location>
        <begin position="208"/>
        <end position="228"/>
    </location>
</feature>
<feature type="domain" description="Protein kinase" evidence="7">
    <location>
        <begin position="340"/>
        <end position="584"/>
    </location>
</feature>
<name>G4Z5H9_PHYSP</name>
<evidence type="ECO:0000313" key="9">
    <source>
        <dbReference type="Proteomes" id="UP000002640"/>
    </source>
</evidence>
<evidence type="ECO:0000256" key="5">
    <source>
        <dbReference type="PROSITE-ProRule" id="PRU10141"/>
    </source>
</evidence>
<protein>
    <recommendedName>
        <fullName evidence="7">Protein kinase domain-containing protein</fullName>
    </recommendedName>
</protein>
<gene>
    <name evidence="8" type="ORF">PHYSODRAFT_299301</name>
</gene>
<keyword evidence="9" id="KW-1185">Reference proteome</keyword>
<dbReference type="STRING" id="1094619.G4Z5H9"/>
<evidence type="ECO:0000313" key="8">
    <source>
        <dbReference type="EMBL" id="EGZ21657.1"/>
    </source>
</evidence>
<dbReference type="SMR" id="G4Z5H9"/>
<feature type="transmembrane region" description="Helical" evidence="6">
    <location>
        <begin position="45"/>
        <end position="67"/>
    </location>
</feature>
<dbReference type="Proteomes" id="UP000002640">
    <property type="component" value="Unassembled WGS sequence"/>
</dbReference>
<dbReference type="PANTHER" id="PTHR44329:SF288">
    <property type="entry name" value="MITOGEN-ACTIVATED PROTEIN KINASE KINASE KINASE 20"/>
    <property type="match status" value="1"/>
</dbReference>
<dbReference type="InterPro" id="IPR000719">
    <property type="entry name" value="Prot_kinase_dom"/>
</dbReference>
<dbReference type="GeneID" id="20641718"/>
<keyword evidence="3" id="KW-0418">Kinase</keyword>
<dbReference type="InParanoid" id="G4Z5H9"/>
<keyword evidence="2 5" id="KW-0547">Nucleotide-binding</keyword>
<dbReference type="PANTHER" id="PTHR44329">
    <property type="entry name" value="SERINE/THREONINE-PROTEIN KINASE TNNI3K-RELATED"/>
    <property type="match status" value="1"/>
</dbReference>
<keyword evidence="1" id="KW-0808">Transferase</keyword>
<dbReference type="PROSITE" id="PS50011">
    <property type="entry name" value="PROTEIN_KINASE_DOM"/>
    <property type="match status" value="1"/>
</dbReference>
<feature type="transmembrane region" description="Helical" evidence="6">
    <location>
        <begin position="87"/>
        <end position="109"/>
    </location>
</feature>
<keyword evidence="6" id="KW-0812">Transmembrane</keyword>
<dbReference type="SUPFAM" id="SSF81321">
    <property type="entry name" value="Family A G protein-coupled receptor-like"/>
    <property type="match status" value="1"/>
</dbReference>
<dbReference type="OMA" id="NEYCARG"/>
<organism evidence="8 9">
    <name type="scientific">Phytophthora sojae (strain P6497)</name>
    <name type="common">Soybean stem and root rot agent</name>
    <name type="synonym">Phytophthora megasperma f. sp. glycines</name>
    <dbReference type="NCBI Taxonomy" id="1094619"/>
    <lineage>
        <taxon>Eukaryota</taxon>
        <taxon>Sar</taxon>
        <taxon>Stramenopiles</taxon>
        <taxon>Oomycota</taxon>
        <taxon>Peronosporomycetes</taxon>
        <taxon>Peronosporales</taxon>
        <taxon>Peronosporaceae</taxon>
        <taxon>Phytophthora</taxon>
    </lineage>
</organism>
<evidence type="ECO:0000256" key="1">
    <source>
        <dbReference type="ARBA" id="ARBA00022679"/>
    </source>
</evidence>
<dbReference type="KEGG" id="psoj:PHYSODRAFT_299301"/>
<dbReference type="PROSITE" id="PS00107">
    <property type="entry name" value="PROTEIN_KINASE_ATP"/>
    <property type="match status" value="1"/>
</dbReference>
<evidence type="ECO:0000256" key="4">
    <source>
        <dbReference type="ARBA" id="ARBA00022840"/>
    </source>
</evidence>
<dbReference type="AlphaFoldDB" id="G4Z5H9"/>